<feature type="non-terminal residue" evidence="1">
    <location>
        <position position="1"/>
    </location>
</feature>
<sequence length="83" mass="9992">HIPWMNAQVHLLMKYFWQLNCLSFHESYLLDLVALPFILTKLNINVFNTTSIFFNKFSSWGNFITHQQWKSFISNRSIFNSNF</sequence>
<accession>Q49484</accession>
<protein>
    <submittedName>
        <fullName evidence="1">Random genomic sequence MG24</fullName>
    </submittedName>
</protein>
<dbReference type="AlphaFoldDB" id="Q49484"/>
<dbReference type="EMBL" id="X61529">
    <property type="protein sequence ID" value="CAA43741.1"/>
    <property type="molecule type" value="Genomic_DNA"/>
</dbReference>
<evidence type="ECO:0000313" key="1">
    <source>
        <dbReference type="EMBL" id="CAA43741.1"/>
    </source>
</evidence>
<reference evidence="1" key="1">
    <citation type="journal article" date="1991" name="Nucleic Acids Res.">
        <title>A random sequencing approach for placing markers on the physical map of Mycoplasma genitalium.</title>
        <authorList>
            <person name="Peterson S.N."/>
            <person name="Schramm N."/>
            <person name="Hu P.-C."/>
            <person name="Bott K.F."/>
            <person name="Hutchison C.A. III"/>
        </authorList>
    </citation>
    <scope>NUCLEOTIDE SEQUENCE</scope>
</reference>
<name>Q49484_MYCGT</name>
<organism evidence="1">
    <name type="scientific">Mycoplasmoides genitalium</name>
    <name type="common">Mycoplasma genitalium</name>
    <dbReference type="NCBI Taxonomy" id="2097"/>
    <lineage>
        <taxon>Bacteria</taxon>
        <taxon>Bacillati</taxon>
        <taxon>Mycoplasmatota</taxon>
        <taxon>Mycoplasmoidales</taxon>
        <taxon>Mycoplasmoidaceae</taxon>
        <taxon>Mycoplasmoides</taxon>
    </lineage>
</organism>
<proteinExistence type="predicted"/>